<proteinExistence type="predicted"/>
<accession>A0AA38LKM6</accession>
<evidence type="ECO:0000313" key="4">
    <source>
        <dbReference type="Proteomes" id="UP000824469"/>
    </source>
</evidence>
<dbReference type="InterPro" id="IPR000719">
    <property type="entry name" value="Prot_kinase_dom"/>
</dbReference>
<organism evidence="3 4">
    <name type="scientific">Taxus chinensis</name>
    <name type="common">Chinese yew</name>
    <name type="synonym">Taxus wallichiana var. chinensis</name>
    <dbReference type="NCBI Taxonomy" id="29808"/>
    <lineage>
        <taxon>Eukaryota</taxon>
        <taxon>Viridiplantae</taxon>
        <taxon>Streptophyta</taxon>
        <taxon>Embryophyta</taxon>
        <taxon>Tracheophyta</taxon>
        <taxon>Spermatophyta</taxon>
        <taxon>Pinopsida</taxon>
        <taxon>Pinidae</taxon>
        <taxon>Conifers II</taxon>
        <taxon>Cupressales</taxon>
        <taxon>Taxaceae</taxon>
        <taxon>Taxus</taxon>
    </lineage>
</organism>
<protein>
    <recommendedName>
        <fullName evidence="2">Protein kinase domain-containing protein</fullName>
    </recommendedName>
</protein>
<evidence type="ECO:0000313" key="3">
    <source>
        <dbReference type="EMBL" id="KAH9326030.1"/>
    </source>
</evidence>
<dbReference type="InterPro" id="IPR001245">
    <property type="entry name" value="Ser-Thr/Tyr_kinase_cat_dom"/>
</dbReference>
<dbReference type="PROSITE" id="PS50011">
    <property type="entry name" value="PROTEIN_KINASE_DOM"/>
    <property type="match status" value="1"/>
</dbReference>
<evidence type="ECO:0000256" key="1">
    <source>
        <dbReference type="ARBA" id="ARBA00022729"/>
    </source>
</evidence>
<reference evidence="3 4" key="1">
    <citation type="journal article" date="2021" name="Nat. Plants">
        <title>The Taxus genome provides insights into paclitaxel biosynthesis.</title>
        <authorList>
            <person name="Xiong X."/>
            <person name="Gou J."/>
            <person name="Liao Q."/>
            <person name="Li Y."/>
            <person name="Zhou Q."/>
            <person name="Bi G."/>
            <person name="Li C."/>
            <person name="Du R."/>
            <person name="Wang X."/>
            <person name="Sun T."/>
            <person name="Guo L."/>
            <person name="Liang H."/>
            <person name="Lu P."/>
            <person name="Wu Y."/>
            <person name="Zhang Z."/>
            <person name="Ro D.K."/>
            <person name="Shang Y."/>
            <person name="Huang S."/>
            <person name="Yan J."/>
        </authorList>
    </citation>
    <scope>NUCLEOTIDE SEQUENCE [LARGE SCALE GENOMIC DNA]</scope>
    <source>
        <strain evidence="3">Ta-2019</strain>
    </source>
</reference>
<name>A0AA38LKM6_TAXCH</name>
<dbReference type="InterPro" id="IPR011009">
    <property type="entry name" value="Kinase-like_dom_sf"/>
</dbReference>
<dbReference type="AlphaFoldDB" id="A0AA38LKM6"/>
<dbReference type="Pfam" id="PF00069">
    <property type="entry name" value="Pkinase"/>
    <property type="match status" value="1"/>
</dbReference>
<dbReference type="Proteomes" id="UP000824469">
    <property type="component" value="Unassembled WGS sequence"/>
</dbReference>
<dbReference type="GO" id="GO:0005524">
    <property type="term" value="F:ATP binding"/>
    <property type="evidence" value="ECO:0007669"/>
    <property type="project" value="InterPro"/>
</dbReference>
<dbReference type="Pfam" id="PF07714">
    <property type="entry name" value="PK_Tyr_Ser-Thr"/>
    <property type="match status" value="1"/>
</dbReference>
<evidence type="ECO:0000259" key="2">
    <source>
        <dbReference type="PROSITE" id="PS50011"/>
    </source>
</evidence>
<comment type="caution">
    <text evidence="3">The sequence shown here is derived from an EMBL/GenBank/DDBJ whole genome shotgun (WGS) entry which is preliminary data.</text>
</comment>
<sequence>MSKDPRVQTCGQWISASVAFQRRKGKTTDEAHQIQHHIGHCMGSDVSPRGMQVFDFKMVTLMSRKDSRVMTTMRVTLKYLAPEWLFECAITEKSDVYNFGMWLFNEEREKTTDEAHQIQHHIGHCMGSGVSPRGIQVFDFGMATLMSRKDNRVMITMRGTSKYLAPEWLFECVITEKSDVYNFGMVFFSCFCKSHQKKAAIWVALTVFAAA</sequence>
<dbReference type="GO" id="GO:0004672">
    <property type="term" value="F:protein kinase activity"/>
    <property type="evidence" value="ECO:0007669"/>
    <property type="project" value="InterPro"/>
</dbReference>
<feature type="domain" description="Protein kinase" evidence="2">
    <location>
        <begin position="1"/>
        <end position="211"/>
    </location>
</feature>
<dbReference type="Gene3D" id="1.10.510.10">
    <property type="entry name" value="Transferase(Phosphotransferase) domain 1"/>
    <property type="match status" value="2"/>
</dbReference>
<dbReference type="InterPro" id="IPR051343">
    <property type="entry name" value="G-type_lectin_kinases/EP1-like"/>
</dbReference>
<keyword evidence="4" id="KW-1185">Reference proteome</keyword>
<dbReference type="EMBL" id="JAHRHJ020000002">
    <property type="protein sequence ID" value="KAH9326030.1"/>
    <property type="molecule type" value="Genomic_DNA"/>
</dbReference>
<dbReference type="PANTHER" id="PTHR47976:SF115">
    <property type="entry name" value="RECEPTOR-LIKE SERINE_THREONINE-PROTEIN KINASE"/>
    <property type="match status" value="1"/>
</dbReference>
<dbReference type="PANTHER" id="PTHR47976">
    <property type="entry name" value="G-TYPE LECTIN S-RECEPTOR-LIKE SERINE/THREONINE-PROTEIN KINASE SD2-5"/>
    <property type="match status" value="1"/>
</dbReference>
<gene>
    <name evidence="3" type="ORF">KI387_006208</name>
</gene>
<feature type="non-terminal residue" evidence="3">
    <location>
        <position position="211"/>
    </location>
</feature>
<keyword evidence="1" id="KW-0732">Signal</keyword>
<dbReference type="SUPFAM" id="SSF56112">
    <property type="entry name" value="Protein kinase-like (PK-like)"/>
    <property type="match status" value="2"/>
</dbReference>